<organism evidence="3 4">
    <name type="scientific">Zygosaccharomyces mellis</name>
    <dbReference type="NCBI Taxonomy" id="42258"/>
    <lineage>
        <taxon>Eukaryota</taxon>
        <taxon>Fungi</taxon>
        <taxon>Dikarya</taxon>
        <taxon>Ascomycota</taxon>
        <taxon>Saccharomycotina</taxon>
        <taxon>Saccharomycetes</taxon>
        <taxon>Saccharomycetales</taxon>
        <taxon>Saccharomycetaceae</taxon>
        <taxon>Zygosaccharomyces</taxon>
    </lineage>
</organism>
<feature type="compositionally biased region" description="Polar residues" evidence="1">
    <location>
        <begin position="286"/>
        <end position="307"/>
    </location>
</feature>
<keyword evidence="4" id="KW-1185">Reference proteome</keyword>
<sequence length="628" mass="67676">MDQDSMPSDKPDIASSNDEVTPVETRNPSPPVDAVENSAKGSSAETDDNDNDGDTDKDGSLNKDTQTKSNKKRTSKKDDRQHGVKRTRWDSRRIPNIAAELAKNRNIARGPSPSPATASSSPTVPQTSNVPQVIKSDSESPSETAEHSSKKDSNPKRTQVKISSLLSSNSEESNGSSLSAVKSENEIPPSDQADAPLQAPIASRSSPKVILPTQIPGSAPSEPTDSVTDTPGVLIARMSSPVSIPPQAQFKKTVSNLVGENKPQAELAQRSNSTSSIPHSTEKQRNSSNSNSAELKKSNSPKLSANKESNKVGGSKNDGSMSTKKESSASTKKDDSNGNTKKDDLSGKDSTTSSSKKDNHSGNLKRENSAASSSKSNEKKDSKPTSKTSSKKENNTTGTSTTNKKPIDTKKKLPVKKEATPAAKSVKTPKKLATAPPIKSPSLLEVLERGKTQEEPEEPALIVDVPLYSTETNEYLDENGQVVFNFYKVVQDKFTSDNGGGNLTDLKVAKRNLFGQMSGTQIDGAAEEDDDIEEVEEEGEEEEEEEGEEPKQNTSPKKKSHPNKGKSLIGKYDTEDPFIDDTELLWEEQRAATKDGFFVYFGPLIEKGHYASLERADGTMKRGGVKNK</sequence>
<feature type="region of interest" description="Disordered" evidence="1">
    <location>
        <begin position="518"/>
        <end position="574"/>
    </location>
</feature>
<feature type="compositionally biased region" description="Basic and acidic residues" evidence="1">
    <location>
        <begin position="76"/>
        <end position="93"/>
    </location>
</feature>
<feature type="compositionally biased region" description="Acidic residues" evidence="1">
    <location>
        <begin position="525"/>
        <end position="548"/>
    </location>
</feature>
<feature type="compositionally biased region" description="Basic and acidic residues" evidence="1">
    <location>
        <begin position="355"/>
        <end position="368"/>
    </location>
</feature>
<feature type="compositionally biased region" description="Basic and acidic residues" evidence="1">
    <location>
        <begin position="144"/>
        <end position="155"/>
    </location>
</feature>
<proteinExistence type="predicted"/>
<evidence type="ECO:0000259" key="2">
    <source>
        <dbReference type="Pfam" id="PF08729"/>
    </source>
</evidence>
<feature type="domain" description="Hpc2-related" evidence="2">
    <location>
        <begin position="563"/>
        <end position="603"/>
    </location>
</feature>
<feature type="compositionally biased region" description="Basic and acidic residues" evidence="1">
    <location>
        <begin position="376"/>
        <end position="394"/>
    </location>
</feature>
<feature type="region of interest" description="Disordered" evidence="1">
    <location>
        <begin position="1"/>
        <end position="439"/>
    </location>
</feature>
<feature type="compositionally biased region" description="Polar residues" evidence="1">
    <location>
        <begin position="14"/>
        <end position="27"/>
    </location>
</feature>
<feature type="compositionally biased region" description="Low complexity" evidence="1">
    <location>
        <begin position="163"/>
        <end position="179"/>
    </location>
</feature>
<comment type="caution">
    <text evidence="3">The sequence shown here is derived from an EMBL/GenBank/DDBJ whole genome shotgun (WGS) entry which is preliminary data.</text>
</comment>
<dbReference type="EMBL" id="BIMX01000007">
    <property type="protein sequence ID" value="GCE98928.1"/>
    <property type="molecule type" value="Genomic_DNA"/>
</dbReference>
<dbReference type="Proteomes" id="UP000301737">
    <property type="component" value="Unassembled WGS sequence"/>
</dbReference>
<dbReference type="OrthoDB" id="5576775at2759"/>
<feature type="compositionally biased region" description="Polar residues" evidence="1">
    <location>
        <begin position="269"/>
        <end position="279"/>
    </location>
</feature>
<evidence type="ECO:0000256" key="1">
    <source>
        <dbReference type="SAM" id="MobiDB-lite"/>
    </source>
</evidence>
<accession>A0A4C2EA46</accession>
<dbReference type="Pfam" id="PF08729">
    <property type="entry name" value="HUN"/>
    <property type="match status" value="1"/>
</dbReference>
<dbReference type="AlphaFoldDB" id="A0A4C2EA46"/>
<protein>
    <recommendedName>
        <fullName evidence="2">Hpc2-related domain-containing protein</fullName>
    </recommendedName>
</protein>
<feature type="compositionally biased region" description="Basic and acidic residues" evidence="1">
    <location>
        <begin position="405"/>
        <end position="419"/>
    </location>
</feature>
<name>A0A4C2EA46_9SACH</name>
<reference evidence="3 4" key="1">
    <citation type="submission" date="2019-01" db="EMBL/GenBank/DDBJ databases">
        <title>Draft Genome Sequencing of Zygosaccharomyces mellis Ca-7.</title>
        <authorList>
            <person name="Shiwa Y."/>
            <person name="Kanesaki Y."/>
            <person name="Ishige T."/>
            <person name="Mura K."/>
            <person name="Hori T."/>
            <person name="Tamura T."/>
        </authorList>
    </citation>
    <scope>NUCLEOTIDE SEQUENCE [LARGE SCALE GENOMIC DNA]</scope>
    <source>
        <strain evidence="3 4">Ca-7</strain>
    </source>
</reference>
<feature type="compositionally biased region" description="Low complexity" evidence="1">
    <location>
        <begin position="395"/>
        <end position="404"/>
    </location>
</feature>
<feature type="compositionally biased region" description="Low complexity" evidence="1">
    <location>
        <begin position="115"/>
        <end position="125"/>
    </location>
</feature>
<dbReference type="InterPro" id="IPR014840">
    <property type="entry name" value="HRD"/>
</dbReference>
<evidence type="ECO:0000313" key="4">
    <source>
        <dbReference type="Proteomes" id="UP000301737"/>
    </source>
</evidence>
<evidence type="ECO:0000313" key="3">
    <source>
        <dbReference type="EMBL" id="GCE98928.1"/>
    </source>
</evidence>
<feature type="compositionally biased region" description="Basic and acidic residues" evidence="1">
    <location>
        <begin position="323"/>
        <end position="347"/>
    </location>
</feature>
<gene>
    <name evidence="3" type="ORF">ZYGM_002973</name>
</gene>